<dbReference type="InterPro" id="IPR029068">
    <property type="entry name" value="Glyas_Bleomycin-R_OHBP_Dase"/>
</dbReference>
<dbReference type="RefSeq" id="WP_343807900.1">
    <property type="nucleotide sequence ID" value="NZ_BAAADE010000012.1"/>
</dbReference>
<evidence type="ECO:0000313" key="2">
    <source>
        <dbReference type="Proteomes" id="UP001424441"/>
    </source>
</evidence>
<dbReference type="Gene3D" id="3.10.180.10">
    <property type="entry name" value="2,3-Dihydroxybiphenyl 1,2-Dioxygenase, domain 1"/>
    <property type="match status" value="1"/>
</dbReference>
<reference evidence="2" key="1">
    <citation type="journal article" date="2019" name="Int. J. Syst. Evol. Microbiol.">
        <title>The Global Catalogue of Microorganisms (GCM) 10K type strain sequencing project: providing services to taxonomists for standard genome sequencing and annotation.</title>
        <authorList>
            <consortium name="The Broad Institute Genomics Platform"/>
            <consortium name="The Broad Institute Genome Sequencing Center for Infectious Disease"/>
            <person name="Wu L."/>
            <person name="Ma J."/>
        </authorList>
    </citation>
    <scope>NUCLEOTIDE SEQUENCE [LARGE SCALE GENOMIC DNA]</scope>
    <source>
        <strain evidence="2">JCM 15115</strain>
    </source>
</reference>
<name>A0ABP3RQC3_9HYPH</name>
<proteinExistence type="predicted"/>
<organism evidence="1 2">
    <name type="scientific">Paenochrobactrum glaciei</name>
    <dbReference type="NCBI Taxonomy" id="486407"/>
    <lineage>
        <taxon>Bacteria</taxon>
        <taxon>Pseudomonadati</taxon>
        <taxon>Pseudomonadota</taxon>
        <taxon>Alphaproteobacteria</taxon>
        <taxon>Hyphomicrobiales</taxon>
        <taxon>Brucellaceae</taxon>
        <taxon>Paenochrobactrum</taxon>
    </lineage>
</organism>
<accession>A0ABP3RQC3</accession>
<dbReference type="SUPFAM" id="SSF54593">
    <property type="entry name" value="Glyoxalase/Bleomycin resistance protein/Dihydroxybiphenyl dioxygenase"/>
    <property type="match status" value="1"/>
</dbReference>
<comment type="caution">
    <text evidence="1">The sequence shown here is derived from an EMBL/GenBank/DDBJ whole genome shotgun (WGS) entry which is preliminary data.</text>
</comment>
<keyword evidence="2" id="KW-1185">Reference proteome</keyword>
<gene>
    <name evidence="1" type="ORF">GCM10008943_31840</name>
</gene>
<evidence type="ECO:0000313" key="1">
    <source>
        <dbReference type="EMBL" id="GAA0614218.1"/>
    </source>
</evidence>
<dbReference type="Proteomes" id="UP001424441">
    <property type="component" value="Unassembled WGS sequence"/>
</dbReference>
<sequence length="119" mass="13383">MIIDGKVSAILIHVADVTEGIEWYAKAFPAARRIYLDDFDFEYLLLGNICLEIVPADEKVQSGQTGSVVYWECTDFQQALNHFQTLGARLYRGPLAIQDNLKMCQVMDPWGNCIGLRGV</sequence>
<protein>
    <submittedName>
        <fullName evidence="1">VOC family protein</fullName>
    </submittedName>
</protein>
<dbReference type="EMBL" id="BAAADE010000012">
    <property type="protein sequence ID" value="GAA0614218.1"/>
    <property type="molecule type" value="Genomic_DNA"/>
</dbReference>